<dbReference type="RefSeq" id="WP_133989966.1">
    <property type="nucleotide sequence ID" value="NZ_SODV01000001.1"/>
</dbReference>
<dbReference type="PANTHER" id="PTHR33164">
    <property type="entry name" value="TRANSCRIPTIONAL REGULATOR, MARR FAMILY"/>
    <property type="match status" value="1"/>
</dbReference>
<dbReference type="GO" id="GO:0003677">
    <property type="term" value="F:DNA binding"/>
    <property type="evidence" value="ECO:0007669"/>
    <property type="project" value="UniProtKB-KW"/>
</dbReference>
<proteinExistence type="predicted"/>
<dbReference type="SUPFAM" id="SSF46785">
    <property type="entry name" value="Winged helix' DNA-binding domain"/>
    <property type="match status" value="1"/>
</dbReference>
<protein>
    <submittedName>
        <fullName evidence="2">DNA-binding MarR family transcriptional regulator</fullName>
    </submittedName>
</protein>
<dbReference type="GO" id="GO:0006950">
    <property type="term" value="P:response to stress"/>
    <property type="evidence" value="ECO:0007669"/>
    <property type="project" value="TreeGrafter"/>
</dbReference>
<dbReference type="GO" id="GO:0003700">
    <property type="term" value="F:DNA-binding transcription factor activity"/>
    <property type="evidence" value="ECO:0007669"/>
    <property type="project" value="InterPro"/>
</dbReference>
<accession>A0A4R8DNG4</accession>
<dbReference type="PROSITE" id="PS50995">
    <property type="entry name" value="HTH_MARR_2"/>
    <property type="match status" value="1"/>
</dbReference>
<feature type="domain" description="HTH marR-type" evidence="1">
    <location>
        <begin position="15"/>
        <end position="149"/>
    </location>
</feature>
<name>A0A4R8DNG4_9BACT</name>
<comment type="caution">
    <text evidence="2">The sequence shown here is derived from an EMBL/GenBank/DDBJ whole genome shotgun (WGS) entry which is preliminary data.</text>
</comment>
<evidence type="ECO:0000259" key="1">
    <source>
        <dbReference type="PROSITE" id="PS50995"/>
    </source>
</evidence>
<dbReference type="InterPro" id="IPR000835">
    <property type="entry name" value="HTH_MarR-typ"/>
</dbReference>
<reference evidence="2 3" key="1">
    <citation type="submission" date="2019-03" db="EMBL/GenBank/DDBJ databases">
        <title>Genomic Encyclopedia of Type Strains, Phase IV (KMG-IV): sequencing the most valuable type-strain genomes for metagenomic binning, comparative biology and taxonomic classification.</title>
        <authorList>
            <person name="Goeker M."/>
        </authorList>
    </citation>
    <scope>NUCLEOTIDE SEQUENCE [LARGE SCALE GENOMIC DNA]</scope>
    <source>
        <strain evidence="2 3">DSM 100059</strain>
    </source>
</reference>
<dbReference type="InterPro" id="IPR036390">
    <property type="entry name" value="WH_DNA-bd_sf"/>
</dbReference>
<dbReference type="SMART" id="SM00347">
    <property type="entry name" value="HTH_MARR"/>
    <property type="match status" value="1"/>
</dbReference>
<dbReference type="Pfam" id="PF12802">
    <property type="entry name" value="MarR_2"/>
    <property type="match status" value="1"/>
</dbReference>
<evidence type="ECO:0000313" key="3">
    <source>
        <dbReference type="Proteomes" id="UP000294498"/>
    </source>
</evidence>
<dbReference type="Gene3D" id="1.10.10.10">
    <property type="entry name" value="Winged helix-like DNA-binding domain superfamily/Winged helix DNA-binding domain"/>
    <property type="match status" value="1"/>
</dbReference>
<dbReference type="PANTHER" id="PTHR33164:SF43">
    <property type="entry name" value="HTH-TYPE TRANSCRIPTIONAL REPRESSOR YETL"/>
    <property type="match status" value="1"/>
</dbReference>
<gene>
    <name evidence="2" type="ORF">EDB95_0357</name>
</gene>
<dbReference type="EMBL" id="SODV01000001">
    <property type="protein sequence ID" value="TDW99348.1"/>
    <property type="molecule type" value="Genomic_DNA"/>
</dbReference>
<dbReference type="AlphaFoldDB" id="A0A4R8DNG4"/>
<dbReference type="InterPro" id="IPR039422">
    <property type="entry name" value="MarR/SlyA-like"/>
</dbReference>
<sequence>MSSAFDPIHQTNHVNSKIIVSLEKLSEVFRVLLWDSGKEYGLSPIQIQLLLFVRFHPEEDLRKVAYMAKEFNMTKATISDSLKTLEQKGLVRKKTDVEDARSVTISLSAKGEKVAQQVSNFTGALDSALGHLTPKERETLLVTLMRLSRHLLEDEVLAVERMCFHCRHYKGNFNNNHFCEAYKKKIVVKSLRTDCPAHAEL</sequence>
<dbReference type="InterPro" id="IPR036388">
    <property type="entry name" value="WH-like_DNA-bd_sf"/>
</dbReference>
<dbReference type="Proteomes" id="UP000294498">
    <property type="component" value="Unassembled WGS sequence"/>
</dbReference>
<organism evidence="2 3">
    <name type="scientific">Dinghuibacter silviterrae</name>
    <dbReference type="NCBI Taxonomy" id="1539049"/>
    <lineage>
        <taxon>Bacteria</taxon>
        <taxon>Pseudomonadati</taxon>
        <taxon>Bacteroidota</taxon>
        <taxon>Chitinophagia</taxon>
        <taxon>Chitinophagales</taxon>
        <taxon>Chitinophagaceae</taxon>
        <taxon>Dinghuibacter</taxon>
    </lineage>
</organism>
<keyword evidence="3" id="KW-1185">Reference proteome</keyword>
<evidence type="ECO:0000313" key="2">
    <source>
        <dbReference type="EMBL" id="TDW99348.1"/>
    </source>
</evidence>
<keyword evidence="2" id="KW-0238">DNA-binding</keyword>
<dbReference type="PRINTS" id="PR00598">
    <property type="entry name" value="HTHMARR"/>
</dbReference>
<dbReference type="OrthoDB" id="9786071at2"/>